<dbReference type="SUPFAM" id="SSF51735">
    <property type="entry name" value="NAD(P)-binding Rossmann-fold domains"/>
    <property type="match status" value="1"/>
</dbReference>
<dbReference type="Gene3D" id="3.90.180.10">
    <property type="entry name" value="Medium-chain alcohol dehydrogenases, catalytic domain"/>
    <property type="match status" value="1"/>
</dbReference>
<dbReference type="CDD" id="cd08296">
    <property type="entry name" value="CAD_like"/>
    <property type="match status" value="1"/>
</dbReference>
<dbReference type="InterPro" id="IPR013154">
    <property type="entry name" value="ADH-like_N"/>
</dbReference>
<evidence type="ECO:0000256" key="7">
    <source>
        <dbReference type="RuleBase" id="RU361277"/>
    </source>
</evidence>
<dbReference type="InterPro" id="IPR013149">
    <property type="entry name" value="ADH-like_C"/>
</dbReference>
<dbReference type="GO" id="GO:0005737">
    <property type="term" value="C:cytoplasm"/>
    <property type="evidence" value="ECO:0007669"/>
    <property type="project" value="TreeGrafter"/>
</dbReference>
<evidence type="ECO:0000256" key="3">
    <source>
        <dbReference type="ARBA" id="ARBA00022723"/>
    </source>
</evidence>
<comment type="similarity">
    <text evidence="2 7">Belongs to the zinc-containing alcohol dehydrogenase family.</text>
</comment>
<dbReference type="InterPro" id="IPR036291">
    <property type="entry name" value="NAD(P)-bd_dom_sf"/>
</dbReference>
<gene>
    <name evidence="9" type="ORF">AS026_03625</name>
</gene>
<evidence type="ECO:0000313" key="10">
    <source>
        <dbReference type="Proteomes" id="UP000068164"/>
    </source>
</evidence>
<comment type="cofactor">
    <cofactor evidence="1 7">
        <name>Zn(2+)</name>
        <dbReference type="ChEBI" id="CHEBI:29105"/>
    </cofactor>
</comment>
<reference evidence="9 10" key="1">
    <citation type="submission" date="2015-11" db="EMBL/GenBank/DDBJ databases">
        <title>Draft Genome Sequence of the Strain BR 10423 (Rhizobium sp.) isolated from nodules of Mimosa pudica.</title>
        <authorList>
            <person name="Barauna A.C."/>
            <person name="Zilli J.E."/>
            <person name="Simoes-Araujo J.L."/>
            <person name="Reis V.M."/>
            <person name="James E.K."/>
            <person name="Reis F.B.Jr."/>
            <person name="Rouws L.F."/>
            <person name="Passos S.R."/>
            <person name="Gois S.R."/>
        </authorList>
    </citation>
    <scope>NUCLEOTIDE SEQUENCE [LARGE SCALE GENOMIC DNA]</scope>
    <source>
        <strain evidence="9 10">BR10423</strain>
    </source>
</reference>
<dbReference type="InterPro" id="IPR002328">
    <property type="entry name" value="ADH_Zn_CS"/>
</dbReference>
<dbReference type="InterPro" id="IPR020843">
    <property type="entry name" value="ER"/>
</dbReference>
<name>A0A125Q8C1_9HYPH</name>
<evidence type="ECO:0000256" key="1">
    <source>
        <dbReference type="ARBA" id="ARBA00001947"/>
    </source>
</evidence>
<dbReference type="AlphaFoldDB" id="A0A125Q8C1"/>
<protein>
    <submittedName>
        <fullName evidence="9">Alcohol dehydrogenase</fullName>
    </submittedName>
</protein>
<keyword evidence="10" id="KW-1185">Reference proteome</keyword>
<evidence type="ECO:0000256" key="4">
    <source>
        <dbReference type="ARBA" id="ARBA00022833"/>
    </source>
</evidence>
<sequence>MPSMRCVEVKTANQSLQMVEREIPTPTAGQVLIRVQACGVCHSDSFTVMGAFPGIAYPRVPGHEVVGVIDKVGERVPNWKPGQRVGVGWHGGHCGHCPSCRRGDFVTCQNAQIPGISYDGGYAEYMIAPFEALAAIPDGLDAAEAAPLLCAGITTYNALRNSGVRAGDTVAVLGIGGLGHLGVQFAAKMGCRTVAIARGADKEPLARELGAHLYLDSTTQDVAAELGKLGGARVILSTVTNSKAMSEVLGGLAVNGKMIVLGASSEPIEVSPLLLIGGRRGIQGWPSGTSSDSEDTLAFSALANVRPMIETMPLERAAEAYERMMSGAARFRMVITTGR</sequence>
<dbReference type="Pfam" id="PF08240">
    <property type="entry name" value="ADH_N"/>
    <property type="match status" value="1"/>
</dbReference>
<comment type="caution">
    <text evidence="9">The sequence shown here is derived from an EMBL/GenBank/DDBJ whole genome shotgun (WGS) entry which is preliminary data.</text>
</comment>
<evidence type="ECO:0000313" key="9">
    <source>
        <dbReference type="EMBL" id="KWV53747.1"/>
    </source>
</evidence>
<keyword evidence="3 7" id="KW-0479">Metal-binding</keyword>
<dbReference type="FunFam" id="3.40.50.720:FF:000039">
    <property type="entry name" value="Alcohol dehydrogenase AdhP"/>
    <property type="match status" value="1"/>
</dbReference>
<organism evidence="9 10">
    <name type="scientific">Rhizobium altiplani</name>
    <dbReference type="NCBI Taxonomy" id="1864509"/>
    <lineage>
        <taxon>Bacteria</taxon>
        <taxon>Pseudomonadati</taxon>
        <taxon>Pseudomonadota</taxon>
        <taxon>Alphaproteobacteria</taxon>
        <taxon>Hyphomicrobiales</taxon>
        <taxon>Rhizobiaceae</taxon>
        <taxon>Rhizobium/Agrobacterium group</taxon>
        <taxon>Rhizobium</taxon>
    </lineage>
</organism>
<evidence type="ECO:0000259" key="8">
    <source>
        <dbReference type="SMART" id="SM00829"/>
    </source>
</evidence>
<dbReference type="SUPFAM" id="SSF50129">
    <property type="entry name" value="GroES-like"/>
    <property type="match status" value="1"/>
</dbReference>
<proteinExistence type="inferred from homology"/>
<dbReference type="RefSeq" id="WP_062370202.1">
    <property type="nucleotide sequence ID" value="NZ_LNCD01000064.1"/>
</dbReference>
<dbReference type="EMBL" id="LNCD01000064">
    <property type="protein sequence ID" value="KWV53747.1"/>
    <property type="molecule type" value="Genomic_DNA"/>
</dbReference>
<dbReference type="InterPro" id="IPR011032">
    <property type="entry name" value="GroES-like_sf"/>
</dbReference>
<dbReference type="OrthoDB" id="9806940at2"/>
<keyword evidence="6" id="KW-0520">NAD</keyword>
<feature type="domain" description="Enoyl reductase (ER)" evidence="8">
    <location>
        <begin position="11"/>
        <end position="335"/>
    </location>
</feature>
<dbReference type="Gene3D" id="3.40.50.720">
    <property type="entry name" value="NAD(P)-binding Rossmann-like Domain"/>
    <property type="match status" value="1"/>
</dbReference>
<evidence type="ECO:0000256" key="5">
    <source>
        <dbReference type="ARBA" id="ARBA00023002"/>
    </source>
</evidence>
<keyword evidence="4 7" id="KW-0862">Zinc</keyword>
<keyword evidence="5" id="KW-0560">Oxidoreductase</keyword>
<evidence type="ECO:0000256" key="6">
    <source>
        <dbReference type="ARBA" id="ARBA00023027"/>
    </source>
</evidence>
<dbReference type="Proteomes" id="UP000068164">
    <property type="component" value="Unassembled WGS sequence"/>
</dbReference>
<dbReference type="PANTHER" id="PTHR42940">
    <property type="entry name" value="ALCOHOL DEHYDROGENASE 1-RELATED"/>
    <property type="match status" value="1"/>
</dbReference>
<accession>A0A125Q8C1</accession>
<dbReference type="SMART" id="SM00829">
    <property type="entry name" value="PKS_ER"/>
    <property type="match status" value="1"/>
</dbReference>
<evidence type="ECO:0000256" key="2">
    <source>
        <dbReference type="ARBA" id="ARBA00008072"/>
    </source>
</evidence>
<dbReference type="GO" id="GO:0008270">
    <property type="term" value="F:zinc ion binding"/>
    <property type="evidence" value="ECO:0007669"/>
    <property type="project" value="InterPro"/>
</dbReference>
<dbReference type="Pfam" id="PF00107">
    <property type="entry name" value="ADH_zinc_N"/>
    <property type="match status" value="1"/>
</dbReference>
<dbReference type="PANTHER" id="PTHR42940:SF7">
    <property type="entry name" value="ALCOHOL DEHYDROGENASE-LIKE N-TERMINAL DOMAIN-CONTAINING PROTEIN"/>
    <property type="match status" value="1"/>
</dbReference>
<dbReference type="PROSITE" id="PS00059">
    <property type="entry name" value="ADH_ZINC"/>
    <property type="match status" value="1"/>
</dbReference>
<dbReference type="GO" id="GO:0004022">
    <property type="term" value="F:alcohol dehydrogenase (NAD+) activity"/>
    <property type="evidence" value="ECO:0007669"/>
    <property type="project" value="TreeGrafter"/>
</dbReference>